<dbReference type="SUPFAM" id="SSF75217">
    <property type="entry name" value="alpha/beta knot"/>
    <property type="match status" value="1"/>
</dbReference>
<dbReference type="GO" id="GO:0070042">
    <property type="term" value="F:rRNA (uridine-N3-)-methyltransferase activity"/>
    <property type="evidence" value="ECO:0007669"/>
    <property type="project" value="TreeGrafter"/>
</dbReference>
<evidence type="ECO:0000256" key="12">
    <source>
        <dbReference type="PIRNR" id="PIRNR015601"/>
    </source>
</evidence>
<sequence>MTAKKTKQNHKLPRLYVSQAIEAELLLPLDQDQWHYVRNVMRLVDGDEMMIFNGQHGEWRASLVYETKKRICLKPLLQTKPQPNQPELLYAFAPLKKGRLDYMIQKATELGASLLQPVLTDYTDNHKINLQKLAANAVEAAEQCTMLSVPQVAEPLKFDQFIAQFSKTHQIIFCDEAADSASPINVIAALKGQKICVLVGPEGGFSEAERQALLTLEQVTTISLGPRIMRADTAAIAALTLVQATIGDW</sequence>
<dbReference type="AlphaFoldDB" id="A0A2A4Z8R5"/>
<evidence type="ECO:0000259" key="14">
    <source>
        <dbReference type="Pfam" id="PF20260"/>
    </source>
</evidence>
<organism evidence="15">
    <name type="scientific">OCS116 cluster bacterium</name>
    <dbReference type="NCBI Taxonomy" id="2030921"/>
    <lineage>
        <taxon>Bacteria</taxon>
        <taxon>Pseudomonadati</taxon>
        <taxon>Pseudomonadota</taxon>
        <taxon>Alphaproteobacteria</taxon>
        <taxon>OCS116 cluster</taxon>
    </lineage>
</organism>
<proteinExistence type="inferred from homology"/>
<comment type="subcellular location">
    <subcellularLocation>
        <location evidence="1 12">Cytoplasm</location>
    </subcellularLocation>
</comment>
<dbReference type="Gene3D" id="3.40.1280.10">
    <property type="match status" value="1"/>
</dbReference>
<keyword evidence="9 12" id="KW-0949">S-adenosyl-L-methionine</keyword>
<keyword evidence="7 12" id="KW-0489">Methyltransferase</keyword>
<dbReference type="CDD" id="cd18084">
    <property type="entry name" value="RsmE-like"/>
    <property type="match status" value="1"/>
</dbReference>
<dbReference type="SUPFAM" id="SSF88697">
    <property type="entry name" value="PUA domain-like"/>
    <property type="match status" value="1"/>
</dbReference>
<evidence type="ECO:0000256" key="2">
    <source>
        <dbReference type="ARBA" id="ARBA00005528"/>
    </source>
</evidence>
<comment type="function">
    <text evidence="10 12">Specifically methylates the N3 position of the uracil ring of uridine 1498 (m3U1498) in 16S rRNA. Acts on the fully assembled 30S ribosomal subunit.</text>
</comment>
<evidence type="ECO:0000256" key="11">
    <source>
        <dbReference type="ARBA" id="ARBA00047944"/>
    </source>
</evidence>
<evidence type="ECO:0000259" key="13">
    <source>
        <dbReference type="Pfam" id="PF04452"/>
    </source>
</evidence>
<dbReference type="InterPro" id="IPR015947">
    <property type="entry name" value="PUA-like_sf"/>
</dbReference>
<evidence type="ECO:0000256" key="9">
    <source>
        <dbReference type="ARBA" id="ARBA00022691"/>
    </source>
</evidence>
<gene>
    <name evidence="15" type="ORF">COB13_02580</name>
</gene>
<dbReference type="InterPro" id="IPR046886">
    <property type="entry name" value="RsmE_MTase_dom"/>
</dbReference>
<evidence type="ECO:0000256" key="5">
    <source>
        <dbReference type="ARBA" id="ARBA00022490"/>
    </source>
</evidence>
<evidence type="ECO:0000256" key="10">
    <source>
        <dbReference type="ARBA" id="ARBA00025699"/>
    </source>
</evidence>
<keyword evidence="5 12" id="KW-0963">Cytoplasm</keyword>
<dbReference type="GO" id="GO:0005737">
    <property type="term" value="C:cytoplasm"/>
    <property type="evidence" value="ECO:0007669"/>
    <property type="project" value="UniProtKB-SubCell"/>
</dbReference>
<dbReference type="InterPro" id="IPR029026">
    <property type="entry name" value="tRNA_m1G_MTases_N"/>
</dbReference>
<dbReference type="PANTHER" id="PTHR30027:SF3">
    <property type="entry name" value="16S RRNA (URACIL(1498)-N(3))-METHYLTRANSFERASE"/>
    <property type="match status" value="1"/>
</dbReference>
<comment type="similarity">
    <text evidence="2 12">Belongs to the RNA methyltransferase RsmE family.</text>
</comment>
<dbReference type="Pfam" id="PF20260">
    <property type="entry name" value="PUA_4"/>
    <property type="match status" value="1"/>
</dbReference>
<evidence type="ECO:0000256" key="8">
    <source>
        <dbReference type="ARBA" id="ARBA00022679"/>
    </source>
</evidence>
<dbReference type="Pfam" id="PF04452">
    <property type="entry name" value="Methyltrans_RNA"/>
    <property type="match status" value="1"/>
</dbReference>
<dbReference type="Gene3D" id="2.40.240.20">
    <property type="entry name" value="Hypothetical PUA domain-like, domain 1"/>
    <property type="match status" value="1"/>
</dbReference>
<evidence type="ECO:0000256" key="7">
    <source>
        <dbReference type="ARBA" id="ARBA00022603"/>
    </source>
</evidence>
<dbReference type="EMBL" id="NVUS01000002">
    <property type="protein sequence ID" value="PCJ03524.1"/>
    <property type="molecule type" value="Genomic_DNA"/>
</dbReference>
<evidence type="ECO:0000256" key="1">
    <source>
        <dbReference type="ARBA" id="ARBA00004496"/>
    </source>
</evidence>
<dbReference type="NCBIfam" id="TIGR00046">
    <property type="entry name" value="RsmE family RNA methyltransferase"/>
    <property type="match status" value="1"/>
</dbReference>
<dbReference type="InterPro" id="IPR006700">
    <property type="entry name" value="RsmE"/>
</dbReference>
<keyword evidence="8 12" id="KW-0808">Transferase</keyword>
<accession>A0A2A4Z8R5</accession>
<dbReference type="PIRSF" id="PIRSF015601">
    <property type="entry name" value="MTase_slr0722"/>
    <property type="match status" value="1"/>
</dbReference>
<dbReference type="InterPro" id="IPR029028">
    <property type="entry name" value="Alpha/beta_knot_MTases"/>
</dbReference>
<name>A0A2A4Z8R5_9PROT</name>
<dbReference type="EC" id="2.1.1.193" evidence="3 12"/>
<reference key="1">
    <citation type="submission" date="2017-08" db="EMBL/GenBank/DDBJ databases">
        <title>A dynamic microbial community with high functional redundancy inhabits the cold, oxic subseafloor aquifer.</title>
        <authorList>
            <person name="Tully B.J."/>
            <person name="Wheat C.G."/>
            <person name="Glazer B.T."/>
            <person name="Huber J.A."/>
        </authorList>
    </citation>
    <scope>NUCLEOTIDE SEQUENCE [LARGE SCALE GENOMIC DNA]</scope>
</reference>
<feature type="domain" description="Ribosomal RNA small subunit methyltransferase E methyltransferase" evidence="13">
    <location>
        <begin position="85"/>
        <end position="243"/>
    </location>
</feature>
<dbReference type="GO" id="GO:0070475">
    <property type="term" value="P:rRNA base methylation"/>
    <property type="evidence" value="ECO:0007669"/>
    <property type="project" value="TreeGrafter"/>
</dbReference>
<evidence type="ECO:0000256" key="6">
    <source>
        <dbReference type="ARBA" id="ARBA00022552"/>
    </source>
</evidence>
<dbReference type="PANTHER" id="PTHR30027">
    <property type="entry name" value="RIBOSOMAL RNA SMALL SUBUNIT METHYLTRANSFERASE E"/>
    <property type="match status" value="1"/>
</dbReference>
<evidence type="ECO:0000256" key="3">
    <source>
        <dbReference type="ARBA" id="ARBA00012328"/>
    </source>
</evidence>
<comment type="catalytic activity">
    <reaction evidence="11 12">
        <text>uridine(1498) in 16S rRNA + S-adenosyl-L-methionine = N(3)-methyluridine(1498) in 16S rRNA + S-adenosyl-L-homocysteine + H(+)</text>
        <dbReference type="Rhea" id="RHEA:42920"/>
        <dbReference type="Rhea" id="RHEA-COMP:10283"/>
        <dbReference type="Rhea" id="RHEA-COMP:10284"/>
        <dbReference type="ChEBI" id="CHEBI:15378"/>
        <dbReference type="ChEBI" id="CHEBI:57856"/>
        <dbReference type="ChEBI" id="CHEBI:59789"/>
        <dbReference type="ChEBI" id="CHEBI:65315"/>
        <dbReference type="ChEBI" id="CHEBI:74502"/>
        <dbReference type="EC" id="2.1.1.193"/>
    </reaction>
</comment>
<reference evidence="15" key="2">
    <citation type="journal article" date="2018" name="ISME J.">
        <title>A dynamic microbial community with high functional redundancy inhabits the cold, oxic subseafloor aquifer.</title>
        <authorList>
            <person name="Tully B.J."/>
            <person name="Wheat C.G."/>
            <person name="Glazer B.T."/>
            <person name="Huber J.A."/>
        </authorList>
    </citation>
    <scope>NUCLEOTIDE SEQUENCE</scope>
    <source>
        <strain evidence="15">NORP83</strain>
    </source>
</reference>
<evidence type="ECO:0000313" key="15">
    <source>
        <dbReference type="EMBL" id="PCJ03524.1"/>
    </source>
</evidence>
<keyword evidence="6 12" id="KW-0698">rRNA processing</keyword>
<comment type="caution">
    <text evidence="15">The sequence shown here is derived from an EMBL/GenBank/DDBJ whole genome shotgun (WGS) entry which is preliminary data.</text>
</comment>
<evidence type="ECO:0000256" key="4">
    <source>
        <dbReference type="ARBA" id="ARBA00013673"/>
    </source>
</evidence>
<feature type="domain" description="Ribosomal RNA small subunit methyltransferase E PUA-like" evidence="14">
    <location>
        <begin position="29"/>
        <end position="75"/>
    </location>
</feature>
<dbReference type="InterPro" id="IPR046887">
    <property type="entry name" value="RsmE_PUA-like"/>
</dbReference>
<protein>
    <recommendedName>
        <fullName evidence="4 12">Ribosomal RNA small subunit methyltransferase E</fullName>
        <ecNumber evidence="3 12">2.1.1.193</ecNumber>
    </recommendedName>
</protein>
<dbReference type="NCBIfam" id="NF008696">
    <property type="entry name" value="PRK11713.3-5"/>
    <property type="match status" value="1"/>
</dbReference>